<keyword evidence="3" id="KW-1185">Reference proteome</keyword>
<dbReference type="InterPro" id="IPR050266">
    <property type="entry name" value="AB_hydrolase_sf"/>
</dbReference>
<dbReference type="Pfam" id="PF12697">
    <property type="entry name" value="Abhydrolase_6"/>
    <property type="match status" value="1"/>
</dbReference>
<comment type="caution">
    <text evidence="2">The sequence shown here is derived from an EMBL/GenBank/DDBJ whole genome shotgun (WGS) entry which is preliminary data.</text>
</comment>
<dbReference type="Proteomes" id="UP000294911">
    <property type="component" value="Unassembled WGS sequence"/>
</dbReference>
<dbReference type="PANTHER" id="PTHR43798:SF33">
    <property type="entry name" value="HYDROLASE, PUTATIVE (AFU_ORTHOLOGUE AFUA_2G14860)-RELATED"/>
    <property type="match status" value="1"/>
</dbReference>
<sequence>MHASYEESAATELTLRLADGEIQVYLDGPRYAPALLLIHGTAASARTWTPMVPLLAESHRVIRIDLLGCGRSAEPADASYTVPDQANRASAALSQLGVERAVVVGHSSGGVVAAAVAEHRPDLVSALALVNTGPRMAAYLGENAAIDPAQWPNLSDEQLRHIASSAFAPGYRIPQPFLDQVRAMNLRVFAATSQAVRDYLDEQALPERLRNLGKPLLAIFGAEDRRWNVASAAEYREVAGGTVELLPDLGHSPNLEDPARTAQVLLEFTRNQATTRR</sequence>
<accession>A0A4R2R0I5</accession>
<dbReference type="InterPro" id="IPR029058">
    <property type="entry name" value="AB_hydrolase_fold"/>
</dbReference>
<evidence type="ECO:0000313" key="2">
    <source>
        <dbReference type="EMBL" id="TCP56142.1"/>
    </source>
</evidence>
<reference evidence="2 3" key="1">
    <citation type="submission" date="2019-03" db="EMBL/GenBank/DDBJ databases">
        <title>Genomic Encyclopedia of Type Strains, Phase IV (KMG-IV): sequencing the most valuable type-strain genomes for metagenomic binning, comparative biology and taxonomic classification.</title>
        <authorList>
            <person name="Goeker M."/>
        </authorList>
    </citation>
    <scope>NUCLEOTIDE SEQUENCE [LARGE SCALE GENOMIC DNA]</scope>
    <source>
        <strain evidence="2 3">DSM 45765</strain>
    </source>
</reference>
<proteinExistence type="predicted"/>
<dbReference type="GO" id="GO:0016020">
    <property type="term" value="C:membrane"/>
    <property type="evidence" value="ECO:0007669"/>
    <property type="project" value="TreeGrafter"/>
</dbReference>
<gene>
    <name evidence="2" type="ORF">EV191_10182</name>
</gene>
<dbReference type="RefSeq" id="WP_132874792.1">
    <property type="nucleotide sequence ID" value="NZ_SLXQ01000001.1"/>
</dbReference>
<evidence type="ECO:0000313" key="3">
    <source>
        <dbReference type="Proteomes" id="UP000294911"/>
    </source>
</evidence>
<dbReference type="EMBL" id="SLXQ01000001">
    <property type="protein sequence ID" value="TCP56142.1"/>
    <property type="molecule type" value="Genomic_DNA"/>
</dbReference>
<dbReference type="PANTHER" id="PTHR43798">
    <property type="entry name" value="MONOACYLGLYCEROL LIPASE"/>
    <property type="match status" value="1"/>
</dbReference>
<dbReference type="SUPFAM" id="SSF53474">
    <property type="entry name" value="alpha/beta-Hydrolases"/>
    <property type="match status" value="1"/>
</dbReference>
<protein>
    <submittedName>
        <fullName evidence="2">Pimeloyl-ACP methyl ester carboxylesterase</fullName>
    </submittedName>
</protein>
<dbReference type="InterPro" id="IPR000073">
    <property type="entry name" value="AB_hydrolase_1"/>
</dbReference>
<organism evidence="2 3">
    <name type="scientific">Tamaricihabitans halophyticus</name>
    <dbReference type="NCBI Taxonomy" id="1262583"/>
    <lineage>
        <taxon>Bacteria</taxon>
        <taxon>Bacillati</taxon>
        <taxon>Actinomycetota</taxon>
        <taxon>Actinomycetes</taxon>
        <taxon>Pseudonocardiales</taxon>
        <taxon>Pseudonocardiaceae</taxon>
        <taxon>Tamaricihabitans</taxon>
    </lineage>
</organism>
<dbReference type="Gene3D" id="3.40.50.1820">
    <property type="entry name" value="alpha/beta hydrolase"/>
    <property type="match status" value="1"/>
</dbReference>
<dbReference type="GO" id="GO:0003824">
    <property type="term" value="F:catalytic activity"/>
    <property type="evidence" value="ECO:0007669"/>
    <property type="project" value="UniProtKB-ARBA"/>
</dbReference>
<dbReference type="PRINTS" id="PR00111">
    <property type="entry name" value="ABHYDROLASE"/>
</dbReference>
<evidence type="ECO:0000259" key="1">
    <source>
        <dbReference type="Pfam" id="PF12697"/>
    </source>
</evidence>
<dbReference type="OrthoDB" id="5495375at2"/>
<dbReference type="AlphaFoldDB" id="A0A4R2R0I5"/>
<feature type="domain" description="AB hydrolase-1" evidence="1">
    <location>
        <begin position="35"/>
        <end position="263"/>
    </location>
</feature>
<name>A0A4R2R0I5_9PSEU</name>